<evidence type="ECO:0000256" key="2">
    <source>
        <dbReference type="ARBA" id="ARBA00023134"/>
    </source>
</evidence>
<dbReference type="PANTHER" id="PTHR24073">
    <property type="entry name" value="DRAB5-RELATED"/>
    <property type="match status" value="1"/>
</dbReference>
<dbReference type="Proteomes" id="UP000594342">
    <property type="component" value="Unassembled WGS sequence"/>
</dbReference>
<reference evidence="3 4" key="1">
    <citation type="submission" date="2018-10" db="EMBL/GenBank/DDBJ databases">
        <authorList>
            <consortium name="IHU Genomes"/>
        </authorList>
    </citation>
    <scope>NUCLEOTIDE SEQUENCE [LARGE SCALE GENOMIC DNA]</scope>
    <source>
        <strain evidence="3 4">A1</strain>
    </source>
</reference>
<dbReference type="EMBL" id="UPSH01000001">
    <property type="protein sequence ID" value="VBB18947.1"/>
    <property type="molecule type" value="Genomic_DNA"/>
</dbReference>
<keyword evidence="1" id="KW-0547">Nucleotide-binding</keyword>
<dbReference type="GO" id="GO:0003924">
    <property type="term" value="F:GTPase activity"/>
    <property type="evidence" value="ECO:0007669"/>
    <property type="project" value="InterPro"/>
</dbReference>
<sequence>MMPIYYRHTHIVIVVYSVTSRKSYDSCYNWINDADHYIGACRREAVKSNNHISKSSSNSNQPVPVVVIIGNKIDESAKREVSCEEGLLLKERVEHGFPDSKVLFFETSAKTINSGDSKTETKTEQFLSSSNSTSELNSDRIFDEISRTLELCPELHCAFNTELYTKSPYDPQRKDSKIDLIKSLNSCSINTGGSGSRGMYPFDSERKSKSVCC</sequence>
<protein>
    <submittedName>
        <fullName evidence="3">GTPase</fullName>
    </submittedName>
</protein>
<proteinExistence type="predicted"/>
<dbReference type="InterPro" id="IPR001806">
    <property type="entry name" value="Small_GTPase"/>
</dbReference>
<dbReference type="PROSITE" id="PS51419">
    <property type="entry name" value="RAB"/>
    <property type="match status" value="1"/>
</dbReference>
<dbReference type="InterPro" id="IPR027417">
    <property type="entry name" value="P-loop_NTPase"/>
</dbReference>
<dbReference type="SMART" id="SM00175">
    <property type="entry name" value="RAB"/>
    <property type="match status" value="1"/>
</dbReference>
<dbReference type="PROSITE" id="PS51421">
    <property type="entry name" value="RAS"/>
    <property type="match status" value="1"/>
</dbReference>
<dbReference type="Gene3D" id="3.40.50.300">
    <property type="entry name" value="P-loop containing nucleotide triphosphate hydrolases"/>
    <property type="match status" value="1"/>
</dbReference>
<name>A0A5K0UAC3_9VIRU</name>
<evidence type="ECO:0000256" key="1">
    <source>
        <dbReference type="ARBA" id="ARBA00022741"/>
    </source>
</evidence>
<comment type="caution">
    <text evidence="3">The sequence shown here is derived from an EMBL/GenBank/DDBJ whole genome shotgun (WGS) entry which is preliminary data.</text>
</comment>
<gene>
    <name evidence="3" type="ORF">YASMINEVIRUS_1479</name>
</gene>
<dbReference type="Pfam" id="PF00071">
    <property type="entry name" value="Ras"/>
    <property type="match status" value="1"/>
</dbReference>
<accession>A0A5K0UAC3</accession>
<organism evidence="3 4">
    <name type="scientific">Yasminevirus sp. GU-2018</name>
    <dbReference type="NCBI Taxonomy" id="2420051"/>
    <lineage>
        <taxon>Viruses</taxon>
        <taxon>Varidnaviria</taxon>
        <taxon>Bamfordvirae</taxon>
        <taxon>Nucleocytoviricota</taxon>
        <taxon>Megaviricetes</taxon>
        <taxon>Imitervirales</taxon>
        <taxon>Mimiviridae</taxon>
        <taxon>Klosneuvirinae</taxon>
        <taxon>Yasminevirus</taxon>
        <taxon>Yasminevirus saudimassiliense</taxon>
    </lineage>
</organism>
<keyword evidence="4" id="KW-1185">Reference proteome</keyword>
<keyword evidence="2" id="KW-0342">GTP-binding</keyword>
<dbReference type="SUPFAM" id="SSF52540">
    <property type="entry name" value="P-loop containing nucleoside triphosphate hydrolases"/>
    <property type="match status" value="1"/>
</dbReference>
<evidence type="ECO:0000313" key="3">
    <source>
        <dbReference type="EMBL" id="VBB18947.1"/>
    </source>
</evidence>
<evidence type="ECO:0000313" key="4">
    <source>
        <dbReference type="Proteomes" id="UP000594342"/>
    </source>
</evidence>
<dbReference type="GO" id="GO:0005525">
    <property type="term" value="F:GTP binding"/>
    <property type="evidence" value="ECO:0007669"/>
    <property type="project" value="UniProtKB-KW"/>
</dbReference>